<keyword evidence="3" id="KW-1003">Cell membrane</keyword>
<dbReference type="GO" id="GO:0009306">
    <property type="term" value="P:protein secretion"/>
    <property type="evidence" value="ECO:0007669"/>
    <property type="project" value="InterPro"/>
</dbReference>
<sequence>MNSAAVLDLALTAMIMGAKLAAPVLITSLVVGFVISLFQSITQIQEVTLTFVPKTIAVGIALYICGYWMLQTMVNTTLDMMARIPHLLNS</sequence>
<keyword evidence="5 7" id="KW-1133">Transmembrane helix</keyword>
<dbReference type="Proteomes" id="UP000582487">
    <property type="component" value="Unassembled WGS sequence"/>
</dbReference>
<keyword evidence="6 7" id="KW-0472">Membrane</keyword>
<dbReference type="EMBL" id="JABCUV010000005">
    <property type="protein sequence ID" value="NMW93155.1"/>
    <property type="molecule type" value="Genomic_DNA"/>
</dbReference>
<accession>A0A2J9KMZ9</accession>
<comment type="similarity">
    <text evidence="2">Belongs to the FliQ/MopD/SpaQ family.</text>
</comment>
<evidence type="ECO:0000313" key="11">
    <source>
        <dbReference type="Proteomes" id="UP000582487"/>
    </source>
</evidence>
<dbReference type="Proteomes" id="UP000255284">
    <property type="component" value="Unassembled WGS sequence"/>
</dbReference>
<evidence type="ECO:0000256" key="4">
    <source>
        <dbReference type="ARBA" id="ARBA00022692"/>
    </source>
</evidence>
<dbReference type="PRINTS" id="PR00952">
    <property type="entry name" value="TYPE3IMQPROT"/>
</dbReference>
<reference evidence="9 10" key="1">
    <citation type="submission" date="2018-06" db="EMBL/GenBank/DDBJ databases">
        <authorList>
            <consortium name="Pathogen Informatics"/>
            <person name="Doyle S."/>
        </authorList>
    </citation>
    <scope>NUCLEOTIDE SEQUENCE [LARGE SCALE GENOMIC DNA]</scope>
    <source>
        <strain evidence="9 10">NCTC11819</strain>
    </source>
</reference>
<dbReference type="GO" id="GO:0005886">
    <property type="term" value="C:plasma membrane"/>
    <property type="evidence" value="ECO:0007669"/>
    <property type="project" value="UniProtKB-SubCell"/>
</dbReference>
<dbReference type="PIRSF" id="PIRSF004669">
    <property type="entry name" value="FliQ"/>
    <property type="match status" value="1"/>
</dbReference>
<evidence type="ECO:0000256" key="1">
    <source>
        <dbReference type="ARBA" id="ARBA00004651"/>
    </source>
</evidence>
<organism evidence="9 10">
    <name type="scientific">Mobiluncus mulieris</name>
    <dbReference type="NCBI Taxonomy" id="2052"/>
    <lineage>
        <taxon>Bacteria</taxon>
        <taxon>Bacillati</taxon>
        <taxon>Actinomycetota</taxon>
        <taxon>Actinomycetes</taxon>
        <taxon>Actinomycetales</taxon>
        <taxon>Actinomycetaceae</taxon>
        <taxon>Mobiluncus</taxon>
    </lineage>
</organism>
<evidence type="ECO:0000256" key="6">
    <source>
        <dbReference type="ARBA" id="ARBA00023136"/>
    </source>
</evidence>
<dbReference type="RefSeq" id="WP_004013731.1">
    <property type="nucleotide sequence ID" value="NZ_CAMPNB010000013.1"/>
</dbReference>
<feature type="transmembrane region" description="Helical" evidence="7">
    <location>
        <begin position="20"/>
        <end position="39"/>
    </location>
</feature>
<reference evidence="8 11" key="2">
    <citation type="submission" date="2020-04" db="EMBL/GenBank/DDBJ databases">
        <title>Antimicrobial susceptibility and clonality of vaginal-derived multi-drug resistant Mobiluncus isolates in China.</title>
        <authorList>
            <person name="Zhang X."/>
        </authorList>
    </citation>
    <scope>NUCLEOTIDE SEQUENCE [LARGE SCALE GENOMIC DNA]</scope>
    <source>
        <strain evidence="8 11">7</strain>
    </source>
</reference>
<proteinExistence type="inferred from homology"/>
<dbReference type="PANTHER" id="PTHR34040">
    <property type="entry name" value="FLAGELLAR BIOSYNTHETIC PROTEIN FLIQ"/>
    <property type="match status" value="1"/>
</dbReference>
<keyword evidence="9" id="KW-0969">Cilium</keyword>
<evidence type="ECO:0000256" key="2">
    <source>
        <dbReference type="ARBA" id="ARBA00006156"/>
    </source>
</evidence>
<evidence type="ECO:0000256" key="3">
    <source>
        <dbReference type="ARBA" id="ARBA00022475"/>
    </source>
</evidence>
<keyword evidence="9" id="KW-0966">Cell projection</keyword>
<evidence type="ECO:0000313" key="8">
    <source>
        <dbReference type="EMBL" id="NMW93155.1"/>
    </source>
</evidence>
<evidence type="ECO:0000313" key="10">
    <source>
        <dbReference type="Proteomes" id="UP000255284"/>
    </source>
</evidence>
<feature type="transmembrane region" description="Helical" evidence="7">
    <location>
        <begin position="51"/>
        <end position="70"/>
    </location>
</feature>
<keyword evidence="4 7" id="KW-0812">Transmembrane</keyword>
<keyword evidence="9" id="KW-0282">Flagellum</keyword>
<protein>
    <submittedName>
        <fullName evidence="9">Flagellar biosynthetic protein FliQ</fullName>
    </submittedName>
</protein>
<dbReference type="Pfam" id="PF01313">
    <property type="entry name" value="Bac_export_3"/>
    <property type="match status" value="1"/>
</dbReference>
<gene>
    <name evidence="9" type="primary">fliQ</name>
    <name evidence="8" type="ORF">HHJ74_05525</name>
    <name evidence="9" type="ORF">NCTC11819_01051</name>
</gene>
<evidence type="ECO:0000256" key="7">
    <source>
        <dbReference type="SAM" id="Phobius"/>
    </source>
</evidence>
<dbReference type="InterPro" id="IPR002191">
    <property type="entry name" value="Bac_export_3"/>
</dbReference>
<dbReference type="OrthoDB" id="9806440at2"/>
<evidence type="ECO:0000256" key="5">
    <source>
        <dbReference type="ARBA" id="ARBA00022989"/>
    </source>
</evidence>
<evidence type="ECO:0000313" key="9">
    <source>
        <dbReference type="EMBL" id="STO16484.1"/>
    </source>
</evidence>
<dbReference type="EMBL" id="UGGQ01000006">
    <property type="protein sequence ID" value="STO16484.1"/>
    <property type="molecule type" value="Genomic_DNA"/>
</dbReference>
<name>A0A2J9KMZ9_9ACTO</name>
<comment type="subcellular location">
    <subcellularLocation>
        <location evidence="1">Cell membrane</location>
        <topology evidence="1">Multi-pass membrane protein</topology>
    </subcellularLocation>
</comment>
<dbReference type="PANTHER" id="PTHR34040:SF2">
    <property type="entry name" value="FLAGELLAR BIOSYNTHETIC PROTEIN FLIQ"/>
    <property type="match status" value="1"/>
</dbReference>
<comment type="caution">
    <text evidence="9">The sequence shown here is derived from an EMBL/GenBank/DDBJ whole genome shotgun (WGS) entry which is preliminary data.</text>
</comment>
<dbReference type="AlphaFoldDB" id="A0A2J9KMZ9"/>
<dbReference type="GeneID" id="61168874"/>